<proteinExistence type="predicted"/>
<evidence type="ECO:0000313" key="2">
    <source>
        <dbReference type="EMBL" id="KAE8022245.1"/>
    </source>
</evidence>
<reference evidence="2 3" key="1">
    <citation type="submission" date="2019-06" db="EMBL/GenBank/DDBJ databases">
        <title>A chromosomal-level reference genome of Carpinus fangiana (Coryloideae, Betulaceae).</title>
        <authorList>
            <person name="Yang X."/>
            <person name="Wang Z."/>
            <person name="Zhang L."/>
            <person name="Hao G."/>
            <person name="Liu J."/>
            <person name="Yang Y."/>
        </authorList>
    </citation>
    <scope>NUCLEOTIDE SEQUENCE [LARGE SCALE GENOMIC DNA]</scope>
    <source>
        <strain evidence="2">Cfa_2016G</strain>
        <tissue evidence="2">Leaf</tissue>
    </source>
</reference>
<feature type="transmembrane region" description="Helical" evidence="1">
    <location>
        <begin position="6"/>
        <end position="23"/>
    </location>
</feature>
<organism evidence="2 3">
    <name type="scientific">Carpinus fangiana</name>
    <dbReference type="NCBI Taxonomy" id="176857"/>
    <lineage>
        <taxon>Eukaryota</taxon>
        <taxon>Viridiplantae</taxon>
        <taxon>Streptophyta</taxon>
        <taxon>Embryophyta</taxon>
        <taxon>Tracheophyta</taxon>
        <taxon>Spermatophyta</taxon>
        <taxon>Magnoliopsida</taxon>
        <taxon>eudicotyledons</taxon>
        <taxon>Gunneridae</taxon>
        <taxon>Pentapetalae</taxon>
        <taxon>rosids</taxon>
        <taxon>fabids</taxon>
        <taxon>Fagales</taxon>
        <taxon>Betulaceae</taxon>
        <taxon>Carpinus</taxon>
    </lineage>
</organism>
<name>A0A5N6R095_9ROSI</name>
<keyword evidence="1" id="KW-1133">Transmembrane helix</keyword>
<gene>
    <name evidence="2" type="ORF">FH972_008061</name>
</gene>
<protein>
    <submittedName>
        <fullName evidence="2">Uncharacterized protein</fullName>
    </submittedName>
</protein>
<evidence type="ECO:0000256" key="1">
    <source>
        <dbReference type="SAM" id="Phobius"/>
    </source>
</evidence>
<keyword evidence="1" id="KW-0472">Membrane</keyword>
<evidence type="ECO:0000313" key="3">
    <source>
        <dbReference type="Proteomes" id="UP000327013"/>
    </source>
</evidence>
<dbReference type="AlphaFoldDB" id="A0A5N6R095"/>
<sequence>MNFSIGFIEFFFICFILFLLFKIKKKDLHGCIPLRRFQTTPLPGEHHPATIHLSSHEQIQHREPEHPISSQRRRQQRFLSASCFDGFLHRRFTSVESHHSPPGCIFSAAILIPSASSLPSADFRRSQRCRSVANASLHRPLLVNSRRHCSRAFSDLPGSSATASTMPHLRRHLPPASPVPSTYASPAFARPSPHKQFLLSSEFC</sequence>
<dbReference type="EMBL" id="CM017323">
    <property type="protein sequence ID" value="KAE8022245.1"/>
    <property type="molecule type" value="Genomic_DNA"/>
</dbReference>
<keyword evidence="3" id="KW-1185">Reference proteome</keyword>
<accession>A0A5N6R095</accession>
<keyword evidence="1" id="KW-0812">Transmembrane</keyword>
<dbReference type="Proteomes" id="UP000327013">
    <property type="component" value="Chromosome 3"/>
</dbReference>